<dbReference type="OrthoDB" id="57038at2759"/>
<gene>
    <name evidence="2" type="ORF">SEMRO_3287_G346220.1</name>
</gene>
<comment type="caution">
    <text evidence="2">The sequence shown here is derived from an EMBL/GenBank/DDBJ whole genome shotgun (WGS) entry which is preliminary data.</text>
</comment>
<dbReference type="EMBL" id="CAICTM010003285">
    <property type="protein sequence ID" value="CAB9531151.1"/>
    <property type="molecule type" value="Genomic_DNA"/>
</dbReference>
<accession>A0A9N8F462</accession>
<name>A0A9N8F462_9STRA</name>
<evidence type="ECO:0000313" key="3">
    <source>
        <dbReference type="Proteomes" id="UP001153069"/>
    </source>
</evidence>
<evidence type="ECO:0000256" key="1">
    <source>
        <dbReference type="SAM" id="MobiDB-lite"/>
    </source>
</evidence>
<dbReference type="Proteomes" id="UP001153069">
    <property type="component" value="Unassembled WGS sequence"/>
</dbReference>
<proteinExistence type="predicted"/>
<protein>
    <submittedName>
        <fullName evidence="2">Uncharacterized protein</fullName>
    </submittedName>
</protein>
<feature type="compositionally biased region" description="Pro residues" evidence="1">
    <location>
        <begin position="25"/>
        <end position="37"/>
    </location>
</feature>
<feature type="compositionally biased region" description="Basic residues" evidence="1">
    <location>
        <begin position="1"/>
        <end position="20"/>
    </location>
</feature>
<feature type="compositionally biased region" description="Acidic residues" evidence="1">
    <location>
        <begin position="154"/>
        <end position="164"/>
    </location>
</feature>
<feature type="region of interest" description="Disordered" evidence="1">
    <location>
        <begin position="1"/>
        <end position="95"/>
    </location>
</feature>
<sequence>MPPKKRNSFTRFKKGFKPRSRSTSPIPPQVSPLPPPSAASIPSARSRSRTPPPGTLLNRHQPRPASQGPADITPRREATKRKGISPMVEQSSPVIEEHLRQLQQQRPQQELWERIGAVETKEVQVDDVSAADEASTDIGSEDELESLGSWDDCSIPDDESQDEGDDLIDEALDELAQEDLIDWEVARHIAIAFIFVHVFCCPDESEWDGRNGVHSQIRKMLSIPKGTSIRYVFEDITKCQTAGTKYRGRRQALGETRPVNIPNDSVEAQIVADVLEDGFTTQALGQAHQASQAREHRQGVCLGSSSLQLVDPTHHSTWIEC</sequence>
<keyword evidence="3" id="KW-1185">Reference proteome</keyword>
<feature type="region of interest" description="Disordered" evidence="1">
    <location>
        <begin position="123"/>
        <end position="164"/>
    </location>
</feature>
<organism evidence="2 3">
    <name type="scientific">Seminavis robusta</name>
    <dbReference type="NCBI Taxonomy" id="568900"/>
    <lineage>
        <taxon>Eukaryota</taxon>
        <taxon>Sar</taxon>
        <taxon>Stramenopiles</taxon>
        <taxon>Ochrophyta</taxon>
        <taxon>Bacillariophyta</taxon>
        <taxon>Bacillariophyceae</taxon>
        <taxon>Bacillariophycidae</taxon>
        <taxon>Naviculales</taxon>
        <taxon>Naviculaceae</taxon>
        <taxon>Seminavis</taxon>
    </lineage>
</organism>
<reference evidence="2" key="1">
    <citation type="submission" date="2020-06" db="EMBL/GenBank/DDBJ databases">
        <authorList>
            <consortium name="Plant Systems Biology data submission"/>
        </authorList>
    </citation>
    <scope>NUCLEOTIDE SEQUENCE</scope>
    <source>
        <strain evidence="2">D6</strain>
    </source>
</reference>
<dbReference type="AlphaFoldDB" id="A0A9N8F462"/>
<evidence type="ECO:0000313" key="2">
    <source>
        <dbReference type="EMBL" id="CAB9531151.1"/>
    </source>
</evidence>